<dbReference type="CDD" id="cd00833">
    <property type="entry name" value="PKS"/>
    <property type="match status" value="2"/>
</dbReference>
<dbReference type="Gene3D" id="3.90.180.10">
    <property type="entry name" value="Medium-chain alcohol dehydrogenases, catalytic domain"/>
    <property type="match status" value="1"/>
</dbReference>
<dbReference type="Pfam" id="PF08240">
    <property type="entry name" value="ADH_N"/>
    <property type="match status" value="1"/>
</dbReference>
<organism evidence="12">
    <name type="scientific">uncultured marine bacterium 1k6</name>
    <dbReference type="NCBI Taxonomy" id="662658"/>
    <lineage>
        <taxon>Bacteria</taxon>
        <taxon>environmental samples</taxon>
    </lineage>
</organism>
<keyword evidence="1" id="KW-0596">Phosphopantetheine</keyword>
<dbReference type="Pfam" id="PF08242">
    <property type="entry name" value="Methyltransf_12"/>
    <property type="match status" value="1"/>
</dbReference>
<dbReference type="InterPro" id="IPR013149">
    <property type="entry name" value="ADH-like_C"/>
</dbReference>
<evidence type="ECO:0000256" key="7">
    <source>
        <dbReference type="PROSITE-ProRule" id="PRU01363"/>
    </source>
</evidence>
<dbReference type="SUPFAM" id="SSF51735">
    <property type="entry name" value="NAD(P)-binding Rossmann-fold domains"/>
    <property type="match status" value="3"/>
</dbReference>
<dbReference type="Gene3D" id="3.40.50.150">
    <property type="entry name" value="Vaccinia Virus protein VP39"/>
    <property type="match status" value="1"/>
</dbReference>
<evidence type="ECO:0000256" key="3">
    <source>
        <dbReference type="ARBA" id="ARBA00022679"/>
    </source>
</evidence>
<keyword evidence="5" id="KW-0511">Multifunctional enzyme</keyword>
<evidence type="ECO:0000256" key="6">
    <source>
        <dbReference type="ARBA" id="ARBA00023315"/>
    </source>
</evidence>
<evidence type="ECO:0000256" key="2">
    <source>
        <dbReference type="ARBA" id="ARBA00022553"/>
    </source>
</evidence>
<dbReference type="SMART" id="SM00829">
    <property type="entry name" value="PKS_ER"/>
    <property type="match status" value="1"/>
</dbReference>
<dbReference type="SMART" id="SM00826">
    <property type="entry name" value="PKS_DH"/>
    <property type="match status" value="1"/>
</dbReference>
<dbReference type="SUPFAM" id="SSF53901">
    <property type="entry name" value="Thiolase-like"/>
    <property type="match status" value="2"/>
</dbReference>
<dbReference type="InterPro" id="IPR014031">
    <property type="entry name" value="Ketoacyl_synth_C"/>
</dbReference>
<proteinExistence type="predicted"/>
<dbReference type="Gene3D" id="3.40.47.10">
    <property type="match status" value="2"/>
</dbReference>
<feature type="domain" description="PKS/mFAS DH" evidence="11">
    <location>
        <begin position="965"/>
        <end position="1263"/>
    </location>
</feature>
<dbReference type="InterPro" id="IPR011032">
    <property type="entry name" value="GroES-like_sf"/>
</dbReference>
<keyword evidence="2" id="KW-0597">Phosphoprotein</keyword>
<dbReference type="InterPro" id="IPR050091">
    <property type="entry name" value="PKS_NRPS_Biosynth_Enz"/>
</dbReference>
<feature type="region of interest" description="Disordered" evidence="8">
    <location>
        <begin position="2634"/>
        <end position="2654"/>
    </location>
</feature>
<feature type="region of interest" description="C-terminal hotdog fold" evidence="7">
    <location>
        <begin position="1108"/>
        <end position="1263"/>
    </location>
</feature>
<dbReference type="PANTHER" id="PTHR43775:SF37">
    <property type="entry name" value="SI:DKEY-61P9.11"/>
    <property type="match status" value="1"/>
</dbReference>
<dbReference type="InterPro" id="IPR016036">
    <property type="entry name" value="Malonyl_transacylase_ACP-bd"/>
</dbReference>
<dbReference type="InterPro" id="IPR057326">
    <property type="entry name" value="KR_dom"/>
</dbReference>
<reference evidence="12" key="2">
    <citation type="journal article" date="2010" name="Environ. Microbiol. Rep.">
        <title>PKS and NRPS gene clusters from microbial symbiont cells of marine sponges by whole genome amplification.</title>
        <authorList>
            <person name="Siegl A."/>
            <person name="Hentschel U."/>
        </authorList>
    </citation>
    <scope>NUCLEOTIDE SEQUENCE</scope>
</reference>
<dbReference type="Gene3D" id="1.10.1200.10">
    <property type="entry name" value="ACP-like"/>
    <property type="match status" value="1"/>
</dbReference>
<dbReference type="InterPro" id="IPR036291">
    <property type="entry name" value="NAD(P)-bd_dom_sf"/>
</dbReference>
<dbReference type="InterPro" id="IPR036736">
    <property type="entry name" value="ACP-like_sf"/>
</dbReference>
<dbReference type="SUPFAM" id="SSF47336">
    <property type="entry name" value="ACP-like"/>
    <property type="match status" value="1"/>
</dbReference>
<dbReference type="Pfam" id="PF00698">
    <property type="entry name" value="Acyl_transf_1"/>
    <property type="match status" value="2"/>
</dbReference>
<dbReference type="Pfam" id="PF00550">
    <property type="entry name" value="PP-binding"/>
    <property type="match status" value="1"/>
</dbReference>
<evidence type="ECO:0000259" key="10">
    <source>
        <dbReference type="PROSITE" id="PS52004"/>
    </source>
</evidence>
<feature type="active site" description="Proton acceptor; for dehydratase activity" evidence="7">
    <location>
        <position position="996"/>
    </location>
</feature>
<dbReference type="InterPro" id="IPR016035">
    <property type="entry name" value="Acyl_Trfase/lysoPLipase"/>
</dbReference>
<feature type="region of interest" description="N-terminal hotdog fold" evidence="7">
    <location>
        <begin position="965"/>
        <end position="1094"/>
    </location>
</feature>
<dbReference type="Pfam" id="PF22621">
    <property type="entry name" value="CurL-like_PKS_C"/>
    <property type="match status" value="2"/>
</dbReference>
<dbReference type="CDD" id="cd02440">
    <property type="entry name" value="AdoMet_MTases"/>
    <property type="match status" value="1"/>
</dbReference>
<dbReference type="Gene3D" id="3.30.70.3290">
    <property type="match status" value="3"/>
</dbReference>
<dbReference type="InterPro" id="IPR049552">
    <property type="entry name" value="PKS_DH_N"/>
</dbReference>
<dbReference type="SUPFAM" id="SSF52151">
    <property type="entry name" value="FabD/lysophospholipase-like"/>
    <property type="match status" value="2"/>
</dbReference>
<dbReference type="Pfam" id="PF14765">
    <property type="entry name" value="PS-DH"/>
    <property type="match status" value="1"/>
</dbReference>
<dbReference type="SUPFAM" id="SSF53335">
    <property type="entry name" value="S-adenosyl-L-methionine-dependent methyltransferases"/>
    <property type="match status" value="1"/>
</dbReference>
<dbReference type="InterPro" id="IPR016039">
    <property type="entry name" value="Thiolase-like"/>
</dbReference>
<dbReference type="GO" id="GO:0004315">
    <property type="term" value="F:3-oxoacyl-[acyl-carrier-protein] synthase activity"/>
    <property type="evidence" value="ECO:0007669"/>
    <property type="project" value="InterPro"/>
</dbReference>
<dbReference type="Gene3D" id="3.10.129.110">
    <property type="entry name" value="Polyketide synthase dehydratase"/>
    <property type="match status" value="1"/>
</dbReference>
<keyword evidence="3" id="KW-0808">Transferase</keyword>
<protein>
    <submittedName>
        <fullName evidence="12">SupA</fullName>
    </submittedName>
</protein>
<dbReference type="PROSITE" id="PS52004">
    <property type="entry name" value="KS3_2"/>
    <property type="match status" value="2"/>
</dbReference>
<dbReference type="PROSITE" id="PS00012">
    <property type="entry name" value="PHOSPHOPANTETHEINE"/>
    <property type="match status" value="1"/>
</dbReference>
<dbReference type="CDD" id="cd08955">
    <property type="entry name" value="KR_2_FAS_SDR_x"/>
    <property type="match status" value="1"/>
</dbReference>
<dbReference type="InterPro" id="IPR014030">
    <property type="entry name" value="Ketoacyl_synth_N"/>
</dbReference>
<dbReference type="Pfam" id="PF00107">
    <property type="entry name" value="ADH_zinc_N"/>
    <property type="match status" value="1"/>
</dbReference>
<dbReference type="SMART" id="SM00827">
    <property type="entry name" value="PKS_AT"/>
    <property type="match status" value="1"/>
</dbReference>
<dbReference type="CDD" id="cd05195">
    <property type="entry name" value="enoyl_red"/>
    <property type="match status" value="1"/>
</dbReference>
<sequence>MPEQNGHANPASPRSGGSDHAPQRGFGPDLPIAIVGMACRFPRAGDLDAFWHLLATGESAVEEGSPGSGIGRVGDLFPDAEVQSEACRFGAYLEDIDQFDAGFFRISPIEAQLLDPQQRLMLETSWRALEDAGMDPDRLHGSRTGVYAGISNNEYRGLILDASDTAEPAASLYSVTGTSFNTAIGRVAFVLGLQGPAMAVDTACSSSLVAVHQAVTGLQRGESDLALAGGVHTILSGRLLELRGNAGMLAPDGRCKTFDASANGYVRGEGCGILVLKRLPEAEADGDRIWGVIRGTALNQDGASPGLTVPNGEAQVRVIEDALARAGVLPSQVDYVEAHGTGTPVGDPIELQATGSAYGSGRTADVPLLIGSVKTNFGHLESAAGAAGLIKVVLAMRKGVIPKHLNFRIPTPEVDWDQLPVKVTSEATEWPIHSDRKPLAGVSGFGWSGTNAHVVVEGYESPEEDIQASSQGRWPEGSPLAIPVCLTDPAAAAPGPRATRLLPLSGKSGNVLPALAGRYLQWLDAHAAQLDLADSAADRLLADMAWTAGTGRSHFAHRAALAFQDADSLREQLQVLVDTNGDTNPRPGAKVAFAYTGQASQWVGMGQTLYEREPVARSILDRCDRILREERGTSLLAVMFGQASPEADLDDPAWTQPAIYALECALTALWRSVGIEPDAVVGHSLGEIAAAQAAGVFSLEDGLRFAAARGALMNSIPDDGAMAAVFASPAQVQEAVDARNAKSGDPRLSIAADNGAQQVITGPAADVDAVVGQFEAEGLWVRKLRNSQAYHSALLEPVLGDLEAIVDTLAPSTVTGTFVSSMTGRVVAPGTTLGSEYWCRQTRQPVKFRTCIETLADLGIQVVVELGPRAVLGPLMATNWPVAPEEPPAILSSLIRPTAEDRERGGCDSGFDEAVGEAYAAGLSVRFEGLFAGEARRRIALPAYPFQRRRHWVETRRRRTSRTGHPLLGVRHESPRNEILFETEISASEPTWLEDHKVFGWLVAPGALYAAMAASAVGSGSDVSVTVEDLQLHNPLLVPAEDQGEEGGSSVRNVELVLDASGLPQTFEIFSKGGDEEEWTLHAEGRASSSAASRTGERIDPAGLQDGLQEEDTAAFYRARAEAGVNLGPGFRTLRTLWTGTGEALGEIALPESVGPGELTAHPLLLDGCLQVMAAARRLAGVEEGGTYLPFGWERLWLNAPLPDRMLCHARMRESARAAQPEDAGGEPPEVLAGDLRFYTPDGVELGGLNGYTVKRATRAALLSATEGVKDLLYEIVWKDRPLVPGILPADFLPCPTAVAAGSQPFTAYLSAEGVAAQSRADLLTDLERLSWAYALAALDTLGWTRKVGQVIDPDALRQRLQVDEVHRKLFRRMLEMAARIGVLEEQPEGFVVTVGTGDPLPEAAVGDPVEFARWMETAYPHGTTEIGLFQRSAGALADVLRGLADPLTLLFSSGEPSAADLYLKAPVARAANRMLADAMVALLSEIPDGRRLRVLEVGAGTGSATASVLPELPEDRFDYVYTDISAGFFAEAESRFGGAEASIEYRVLDIEKDPVDQGFEEHAYDLVIASNVLHATRYLQETLAHCRMLLAPSGHLVALENLRGQGWLDLTFGQLDGWWRFADHYRPHHALAGPAVWRQALDDAGFRQTEVLGVAGADSAETPDRGVIMAQGPAEVAEAAGLWVLAADGGDAAEALAAALVARNQQVILAGRDGPLDDDSAVTGSGVTKVSVEPGQRESWSSLFEELPDDVPFAGIIHLMSLDGHGAEATTQQLAEDTRLACASALALVQGLTDQDLLPGNGVWLVTRGAQVLEREGQGHLVGATLWGLGKVVAREAGHLQPRMLDLDPGAPVAFADLVDEFLYPDDEDHIAYRRGLRQASRLERTEVDSLSVSEESGWLLEPDVGGALEGLHAQPWPKRPLEAREVRVAVDATGLNFWDLFRALGVIDEGLLGGEFCGRILDVGSEVSAFAPGDLVVGLAFGTFGPETVTREEMVAPAPSGFPATSLATIPTAFVSAALSFDAAELKAGERVLIHAGAGGVGLAAIQLAQAAGAEVFATASAPKQAYLRSLGVKHVFDSRRTKFGEQILEATGGEGVHVVLNSLTGEGFIDTSLSCLAQGGRFVEMARVDIFSEEEMAAARPDVAYTILELDVLKEFHPEVPGAALRKVMLQLAAGEVGPLVHSRWSLTEAGAAMDFMRGARHIGKIVLTPSPIERGSLRADRTYLVTGGLGGIGCAVAGWLADRGAGAIVLNGRREPDAPAREAISALQARGGTIRAELADVTDGAAVDAMLARMDASLPPLGGVIHSVGVLSDAALTNQTWQSFEDVLWPKMLGAWHLHRATADRGLDLFVLFSSVTGVLGNAGQANHGAANAFLDQLAGHRRAQGLAGQSIAWGAWAGLGEAEEQRERIAGQLEASGTGWISPRQGLRAFERLVQKDTATGMVASVDWSVLAEHIGRQAPLLESLLATEDEVPAEQGDVQADLLSGLSLALPEAREQVLVSFLQNELQAVMRLPNLPPPVAEFSDLGMDSLMAVELRNRLNRAFAGEYVASNTVVFDFPSIAELARHLAGEFGDAPEPTPRQAPVTPRALPEEDAIAIVGMACRFPGAEDLAAFWELLATGANAVTDGRTDSGDWQGVAGDPDSDDAASRRGAFVDGIDRFDAGFFRIAPIEARTMDPQQRMLLETSWQALEDAGIDPDQLKGSRSGVYMGVGASEYRRLMEAKGADGDFFGTAGSVAVGRIAFTLGLEGPAVPFDLACTSSLVAVHQAVASLQRGDADLALAGGVNAILFPKVARFLADLGMLSQSGQCWSFDAAADGYVRGEGCGVVVLKPLSRAEADGDRVWAVIRGSAVNQNGAGLGLTLPSGPAQERVMTEALMRAGVDPVEVDYLEAHGPGNAVGDEVELSAAATVYGPGRGTGQPLLVGSVKTNMGHLESAGAIAGLIKTVLAMRHGTIPQHLHFNNPTPEVDWRRMPLQVTSESTDWPSAPGRPFLAGVNAFGISGSNVHVVVEGYEGRDGGSGRDSVQCWPEGSVRTVGASLPEETTDFLPEGVAGSRAVRLLPLSGKTPKALGELAGRYLVWLDQHAEELAGDGSASDALLSNLAWTAGVGRSHFTHRAGVVFRDGPSLREQLQVLRDTPEGIGQPGSRPVTNVAFLYSGLGSPWVGMGAALYESEPVARAVLDYCDSVFWEEQSVSLLDTVFGRTGASDDLADPAWGVPALYAMESALTALWSALSIRPSVVLGQGPGVLVAARQAGAFGMKEGLQLAMACGTRLSELQGQKEGEPFLSGFEASLADAASAPPSPTLVSHVTGRVVAADDRLDGAFWHRQMSEPAALDACVGTLAGLEVDAIVEIGPDSMLGPQETLAWPDTPGGASGCVRIPFAVRNREHSAVDGRSAEEEIGFAEAVANAYEAGLPVTFAGMFAGEQQRRISLPGYPFQRRRYWF</sequence>
<evidence type="ECO:0000256" key="8">
    <source>
        <dbReference type="SAM" id="MobiDB-lite"/>
    </source>
</evidence>
<dbReference type="InterPro" id="IPR013154">
    <property type="entry name" value="ADH-like_N"/>
</dbReference>
<dbReference type="PROSITE" id="PS52019">
    <property type="entry name" value="PKS_MFAS_DH"/>
    <property type="match status" value="1"/>
</dbReference>
<dbReference type="InterPro" id="IPR018201">
    <property type="entry name" value="Ketoacyl_synth_AS"/>
</dbReference>
<accession>D2DIP7</accession>
<dbReference type="Gene3D" id="3.40.366.10">
    <property type="entry name" value="Malonyl-Coenzyme A Acyl Carrier Protein, domain 2"/>
    <property type="match status" value="2"/>
</dbReference>
<dbReference type="Pfam" id="PF02801">
    <property type="entry name" value="Ketoacyl-synt_C"/>
    <property type="match status" value="2"/>
</dbReference>
<dbReference type="Pfam" id="PF00109">
    <property type="entry name" value="ketoacyl-synt"/>
    <property type="match status" value="2"/>
</dbReference>
<evidence type="ECO:0000256" key="1">
    <source>
        <dbReference type="ARBA" id="ARBA00022450"/>
    </source>
</evidence>
<dbReference type="GO" id="GO:0004312">
    <property type="term" value="F:fatty acid synthase activity"/>
    <property type="evidence" value="ECO:0007669"/>
    <property type="project" value="TreeGrafter"/>
</dbReference>
<dbReference type="EMBL" id="FJ560486">
    <property type="protein sequence ID" value="ACX49735.1"/>
    <property type="molecule type" value="Genomic_DNA"/>
</dbReference>
<dbReference type="SMART" id="SM01294">
    <property type="entry name" value="PKS_PP_betabranch"/>
    <property type="match status" value="1"/>
</dbReference>
<name>D2DIP7_9BACT</name>
<dbReference type="InterPro" id="IPR020806">
    <property type="entry name" value="PKS_PP-bd"/>
</dbReference>
<dbReference type="InterPro" id="IPR001227">
    <property type="entry name" value="Ac_transferase_dom_sf"/>
</dbReference>
<dbReference type="Gene3D" id="3.40.50.720">
    <property type="entry name" value="NAD(P)-binding Rossmann-like Domain"/>
    <property type="match status" value="3"/>
</dbReference>
<keyword evidence="4" id="KW-0521">NADP</keyword>
<dbReference type="InterPro" id="IPR006162">
    <property type="entry name" value="Ppantetheine_attach_site"/>
</dbReference>
<evidence type="ECO:0000313" key="12">
    <source>
        <dbReference type="EMBL" id="ACX49735.1"/>
    </source>
</evidence>
<dbReference type="InterPro" id="IPR020843">
    <property type="entry name" value="ER"/>
</dbReference>
<dbReference type="Pfam" id="PF08659">
    <property type="entry name" value="KR"/>
    <property type="match status" value="1"/>
</dbReference>
<dbReference type="InterPro" id="IPR013968">
    <property type="entry name" value="PKS_KR"/>
</dbReference>
<dbReference type="InterPro" id="IPR049900">
    <property type="entry name" value="PKS_mFAS_DH"/>
</dbReference>
<dbReference type="PANTHER" id="PTHR43775">
    <property type="entry name" value="FATTY ACID SYNTHASE"/>
    <property type="match status" value="1"/>
</dbReference>
<dbReference type="GO" id="GO:0006633">
    <property type="term" value="P:fatty acid biosynthetic process"/>
    <property type="evidence" value="ECO:0007669"/>
    <property type="project" value="InterPro"/>
</dbReference>
<dbReference type="GO" id="GO:0031177">
    <property type="term" value="F:phosphopantetheine binding"/>
    <property type="evidence" value="ECO:0007669"/>
    <property type="project" value="InterPro"/>
</dbReference>
<feature type="domain" description="Ketosynthase family 3 (KS3)" evidence="10">
    <location>
        <begin position="2598"/>
        <end position="3018"/>
    </location>
</feature>
<dbReference type="SMART" id="SM00823">
    <property type="entry name" value="PKS_PP"/>
    <property type="match status" value="1"/>
</dbReference>
<feature type="domain" description="Ketosynthase family 3 (KS3)" evidence="10">
    <location>
        <begin position="29"/>
        <end position="458"/>
    </location>
</feature>
<dbReference type="InterPro" id="IPR049551">
    <property type="entry name" value="PKS_DH_C"/>
</dbReference>
<dbReference type="FunFam" id="3.40.47.10:FF:000019">
    <property type="entry name" value="Polyketide synthase type I"/>
    <property type="match status" value="1"/>
</dbReference>
<evidence type="ECO:0000259" key="11">
    <source>
        <dbReference type="PROSITE" id="PS52019"/>
    </source>
</evidence>
<feature type="domain" description="Carrier" evidence="9">
    <location>
        <begin position="2495"/>
        <end position="2577"/>
    </location>
</feature>
<dbReference type="SUPFAM" id="SSF55048">
    <property type="entry name" value="Probable ACP-binding domain of malonyl-CoA ACP transacylase"/>
    <property type="match status" value="1"/>
</dbReference>
<dbReference type="SMART" id="SM00825">
    <property type="entry name" value="PKS_KS"/>
    <property type="match status" value="2"/>
</dbReference>
<dbReference type="InterPro" id="IPR013217">
    <property type="entry name" value="Methyltransf_12"/>
</dbReference>
<keyword evidence="6" id="KW-0012">Acyltransferase</keyword>
<evidence type="ECO:0000256" key="4">
    <source>
        <dbReference type="ARBA" id="ARBA00022857"/>
    </source>
</evidence>
<feature type="region of interest" description="Disordered" evidence="8">
    <location>
        <begin position="1"/>
        <end position="26"/>
    </location>
</feature>
<dbReference type="GO" id="GO:0016491">
    <property type="term" value="F:oxidoreductase activity"/>
    <property type="evidence" value="ECO:0007669"/>
    <property type="project" value="InterPro"/>
</dbReference>
<dbReference type="PROSITE" id="PS50075">
    <property type="entry name" value="CARRIER"/>
    <property type="match status" value="1"/>
</dbReference>
<dbReference type="Pfam" id="PF21089">
    <property type="entry name" value="PKS_DH_N"/>
    <property type="match status" value="1"/>
</dbReference>
<evidence type="ECO:0000259" key="9">
    <source>
        <dbReference type="PROSITE" id="PS50075"/>
    </source>
</evidence>
<dbReference type="SMART" id="SM00822">
    <property type="entry name" value="PKS_KR"/>
    <property type="match status" value="1"/>
</dbReference>
<dbReference type="InterPro" id="IPR029063">
    <property type="entry name" value="SAM-dependent_MTases_sf"/>
</dbReference>
<dbReference type="InterPro" id="IPR009081">
    <property type="entry name" value="PP-bd_ACP"/>
</dbReference>
<dbReference type="InterPro" id="IPR042104">
    <property type="entry name" value="PKS_dehydratase_sf"/>
</dbReference>
<evidence type="ECO:0000256" key="5">
    <source>
        <dbReference type="ARBA" id="ARBA00023268"/>
    </source>
</evidence>
<reference evidence="12" key="1">
    <citation type="submission" date="2008-12" db="EMBL/GenBank/DDBJ databases">
        <authorList>
            <person name="Siegl A.M."/>
            <person name="Hentschel U."/>
        </authorList>
    </citation>
    <scope>NUCLEOTIDE SEQUENCE</scope>
</reference>
<dbReference type="InterPro" id="IPR020807">
    <property type="entry name" value="PKS_DH"/>
</dbReference>
<dbReference type="SUPFAM" id="SSF50129">
    <property type="entry name" value="GroES-like"/>
    <property type="match status" value="1"/>
</dbReference>
<dbReference type="InterPro" id="IPR014043">
    <property type="entry name" value="Acyl_transferase_dom"/>
</dbReference>
<dbReference type="InterPro" id="IPR020841">
    <property type="entry name" value="PKS_Beta-ketoAc_synthase_dom"/>
</dbReference>
<feature type="active site" description="Proton donor; for dehydratase activity" evidence="7">
    <location>
        <position position="1167"/>
    </location>
</feature>
<dbReference type="PROSITE" id="PS00606">
    <property type="entry name" value="KS3_1"/>
    <property type="match status" value="2"/>
</dbReference>